<comment type="caution">
    <text evidence="1">The sequence shown here is derived from an EMBL/GenBank/DDBJ whole genome shotgun (WGS) entry which is preliminary data.</text>
</comment>
<dbReference type="CDD" id="cd01029">
    <property type="entry name" value="TOPRIM_primases"/>
    <property type="match status" value="1"/>
</dbReference>
<organism evidence="1 2">
    <name type="scientific">Sphingobacterium litopenaei</name>
    <dbReference type="NCBI Taxonomy" id="2763500"/>
    <lineage>
        <taxon>Bacteria</taxon>
        <taxon>Pseudomonadati</taxon>
        <taxon>Bacteroidota</taxon>
        <taxon>Sphingobacteriia</taxon>
        <taxon>Sphingobacteriales</taxon>
        <taxon>Sphingobacteriaceae</taxon>
        <taxon>Sphingobacterium</taxon>
    </lineage>
</organism>
<dbReference type="InterPro" id="IPR034154">
    <property type="entry name" value="TOPRIM_DnaG/twinkle"/>
</dbReference>
<reference evidence="1 2" key="1">
    <citation type="submission" date="2020-08" db="EMBL/GenBank/DDBJ databases">
        <title>Sphingobacterium sp. DN04309 isolated from aquaculture water.</title>
        <authorList>
            <person name="Zhang M."/>
        </authorList>
    </citation>
    <scope>NUCLEOTIDE SEQUENCE [LARGE SCALE GENOMIC DNA]</scope>
    <source>
        <strain evidence="1 2">DN04309</strain>
    </source>
</reference>
<evidence type="ECO:0000313" key="1">
    <source>
        <dbReference type="EMBL" id="MBD1430191.1"/>
    </source>
</evidence>
<gene>
    <name evidence="1" type="ORF">H8B04_11545</name>
</gene>
<dbReference type="SUPFAM" id="SSF57783">
    <property type="entry name" value="Zinc beta-ribbon"/>
    <property type="match status" value="1"/>
</dbReference>
<dbReference type="EMBL" id="JACOIJ010000022">
    <property type="protein sequence ID" value="MBD1430191.1"/>
    <property type="molecule type" value="Genomic_DNA"/>
</dbReference>
<accession>A0ABR7YFY4</accession>
<dbReference type="SUPFAM" id="SSF56731">
    <property type="entry name" value="DNA primase core"/>
    <property type="match status" value="1"/>
</dbReference>
<sequence length="318" mass="36476">MSTYVNIDEFQNIRISDFLAALGHYPVKKSGKELFYHSMLRQTTRSTPSFSVWDEGGKWIDRGGANHSGIYGGGIIQLALAYWPELSFKEVLLEMRKTLNMQSTDSYKSAQNLHSISSKSTEYAFDLVKTKPLGTNFLLTKYLESRGIFDVAQGHLLEVYYKNHLNKDSQTSYYAVGWQNEHKNYEFSTIKGFKSSIGAKGISIVPGSDKDHAAVFEGYMDYLSWLKHTNHNTISPTIYVLNSIAQLNKTIDRFKCFKRIDLFLDNDKAGRQATTHILNALAQARDHSREYKGYKDYNEMLVDKLGCKYHSFNNYLKR</sequence>
<evidence type="ECO:0000313" key="2">
    <source>
        <dbReference type="Proteomes" id="UP000651271"/>
    </source>
</evidence>
<name>A0ABR7YFY4_9SPHI</name>
<dbReference type="Gene3D" id="3.90.580.10">
    <property type="entry name" value="Zinc finger, CHC2-type domain"/>
    <property type="match status" value="1"/>
</dbReference>
<dbReference type="InterPro" id="IPR036977">
    <property type="entry name" value="DNA_primase_Znf_CHC2"/>
</dbReference>
<proteinExistence type="predicted"/>
<dbReference type="Gene3D" id="3.40.1360.10">
    <property type="match status" value="1"/>
</dbReference>
<dbReference type="Proteomes" id="UP000651271">
    <property type="component" value="Unassembled WGS sequence"/>
</dbReference>
<dbReference type="RefSeq" id="WP_190302450.1">
    <property type="nucleotide sequence ID" value="NZ_JACOIJ010000022.1"/>
</dbReference>
<dbReference type="Pfam" id="PF13155">
    <property type="entry name" value="Toprim_2"/>
    <property type="match status" value="1"/>
</dbReference>
<keyword evidence="2" id="KW-1185">Reference proteome</keyword>
<protein>
    <submittedName>
        <fullName evidence="1">Toprim domain-containing protein</fullName>
    </submittedName>
</protein>